<dbReference type="GO" id="GO:0035005">
    <property type="term" value="F:1-phosphatidylinositol-4-phosphate 3-kinase activity"/>
    <property type="evidence" value="ECO:0007669"/>
    <property type="project" value="TreeGrafter"/>
</dbReference>
<feature type="domain" description="PIK helical" evidence="11">
    <location>
        <begin position="630"/>
        <end position="807"/>
    </location>
</feature>
<evidence type="ECO:0000259" key="11">
    <source>
        <dbReference type="PROSITE" id="PS51545"/>
    </source>
</evidence>
<name>A0A8S1EET1_9PELO</name>
<dbReference type="GO" id="GO:0016303">
    <property type="term" value="F:1-phosphatidylinositol-3-kinase activity"/>
    <property type="evidence" value="ECO:0007669"/>
    <property type="project" value="UniProtKB-EC"/>
</dbReference>
<dbReference type="SUPFAM" id="SSF49562">
    <property type="entry name" value="C2 domain (Calcium/lipid-binding domain, CaLB)"/>
    <property type="match status" value="2"/>
</dbReference>
<dbReference type="Pfam" id="PF00454">
    <property type="entry name" value="PI3_PI4_kinase"/>
    <property type="match status" value="1"/>
</dbReference>
<dbReference type="SMART" id="SM00145">
    <property type="entry name" value="PI3Ka"/>
    <property type="match status" value="1"/>
</dbReference>
<dbReference type="InterPro" id="IPR015433">
    <property type="entry name" value="PI3/4_kinase"/>
</dbReference>
<evidence type="ECO:0000313" key="15">
    <source>
        <dbReference type="Proteomes" id="UP000494206"/>
    </source>
</evidence>
<dbReference type="Pfam" id="PF00794">
    <property type="entry name" value="PI3K_rbd"/>
    <property type="match status" value="1"/>
</dbReference>
<dbReference type="InterPro" id="IPR001683">
    <property type="entry name" value="PX_dom"/>
</dbReference>
<dbReference type="PROSITE" id="PS51545">
    <property type="entry name" value="PIK_HELICAL"/>
    <property type="match status" value="1"/>
</dbReference>
<feature type="region of interest" description="Disordered" evidence="7">
    <location>
        <begin position="18"/>
        <end position="43"/>
    </location>
</feature>
<dbReference type="GO" id="GO:0048015">
    <property type="term" value="P:phosphatidylinositol-mediated signaling"/>
    <property type="evidence" value="ECO:0007669"/>
    <property type="project" value="TreeGrafter"/>
</dbReference>
<dbReference type="PROSITE" id="PS00916">
    <property type="entry name" value="PI3_4_KINASE_2"/>
    <property type="match status" value="1"/>
</dbReference>
<dbReference type="SUPFAM" id="SSF48371">
    <property type="entry name" value="ARM repeat"/>
    <property type="match status" value="1"/>
</dbReference>
<dbReference type="InterPro" id="IPR000341">
    <property type="entry name" value="PI3K_Ras-bd_dom"/>
</dbReference>
<sequence length="1462" mass="170851">MSDDEELQFALELSKKTFEEEQSRRTDSGDLIRFESPDEPRRPVCSFGQDSFQSVDKSQNDVTNESTNQYQPLTHLYVPYTMTNLNSSYEALLNGDLIDLSTSDYDDTQMQVIRREFDPLYIASPLRSSHAIMPTIQFSPRKLITEEPSVIEENPCGEIEDHIFTIQSIKLKPTDDPMAIQVKDIRKRGLIGREKFPFFFIAPTVDYMTTTASTIKIVVFKDHRWKRSDCIQKAMTCDIEETVELITAQALSYFETDAEKDRIYGLKIYGLNQFLSQESQLGCNLYTGHCLLHGEDVKLELGLFEVPKRRYDETLFPWETMKSILRYSAIVDRDDIENKLSHLAQAMQKYEEAFDEGSTLLLSNTSQRVKQIVMVLCQYLHRIVPDKLYTQMQRYLASTTDLQLEYHRNDFVRELHSLVQLYCKSTVSKWMLPPIHQVKKPREEVLMHSDYLRVMLNSVHCIPESWIREYTEFYMSVDLYYGTQVLDGHSNRMPKVIHTDQFFERIPLDLYAIFKRLTLCMYPRETRIVVSISGTLKNGSNVTPNSTIEVMQNTEMLAYCSVPLYDENLIMRQGPLFMPLTLLRKQPVVKPFGPFPYIRTPQDPILIMSLKVYETEICFPTVHVDLQCIPQDFSLLEIETQEYLLELIEKEDPSRLEHDDQEMIWQKRLYLTNQPEALPLVLSSLQDWSFSFLSQVYQILEEWAPLRPEIALQLLLPQYPDERVRSYAVQWLSKGSTDFLYHSIPQFIEALRFELYEKSAIAEFIFELASLSLDFTFEIYWQLQQRVDHCAVDDLPYAIRCQNLQHKIIDEHESNDLKCDIRLQHELLHDLDVIQEELRYHSNESEQEKLNRLRMKLGVMDSKLLLNKVPLPICPSFECTGVRIEECSIFNSNAKPLKIVFRGINTTYSIIHKRDDDMRQDAFVMKMVNEMDRIWKSNGLDLRIITFRVMPVGYRRGMAELVLNCATLLEIQKEDGLRGVLNDEVLRKWLMKHNSNEFSYKEALDNFIRSCAGWCVVTYVLGIGDRHNDNILFTKNGHVFHIDFGKYMGDWQTAAGFRRDRVPFVFTSEMFYVINGGKTQTQNYQIFIDHCCKALNFLRQNRTKLTNLLRIMACSDISGINMDSIAFVEKNLMLDLSETDATIQFTELIQNSLNNSFVRLNFVAHTFAQFMSSSSSFSKRNENELSFVPQLYTEKTDGRIETVRVLSFEKRFIPNKVYLYKVEVIRKDVAVSSFVYRSFAEFDELHTKLRRRFPSLLCVLNTGTNMRSNVRAVAQKRMIDVQHYLRYLFLQPPEISHCDLVYTFFHSLLRDNKCDTYIDPTEMVSTNNCQIYLKVQYNVTRQTLNVFVGHVKNLAILATGQPPDPYVKTYVRPDLQNYSKRKTQVVRATQNPTFNQELSYDQFPAQLLSSRVLEVSVWNNGGLMDNHKMYMVCIPLLKINSAPVDRRSNRVLEGWFHCDKYI</sequence>
<feature type="domain" description="C2 PI3K-type" evidence="13">
    <location>
        <begin position="448"/>
        <end position="620"/>
    </location>
</feature>
<dbReference type="SUPFAM" id="SSF56112">
    <property type="entry name" value="Protein kinase-like (PK-like)"/>
    <property type="match status" value="1"/>
</dbReference>
<dbReference type="CDD" id="cd04012">
    <property type="entry name" value="C2A_PI3K_class_II"/>
    <property type="match status" value="1"/>
</dbReference>
<dbReference type="SUPFAM" id="SSF64268">
    <property type="entry name" value="PX domain"/>
    <property type="match status" value="1"/>
</dbReference>
<evidence type="ECO:0000259" key="13">
    <source>
        <dbReference type="PROSITE" id="PS51547"/>
    </source>
</evidence>
<dbReference type="InterPro" id="IPR035892">
    <property type="entry name" value="C2_domain_sf"/>
</dbReference>
<dbReference type="PANTHER" id="PTHR10048:SF14">
    <property type="entry name" value="LD28067P"/>
    <property type="match status" value="1"/>
</dbReference>
<dbReference type="PROSITE" id="PS50290">
    <property type="entry name" value="PI3_4_KINASE_3"/>
    <property type="match status" value="1"/>
</dbReference>
<dbReference type="GO" id="GO:0005886">
    <property type="term" value="C:plasma membrane"/>
    <property type="evidence" value="ECO:0007669"/>
    <property type="project" value="TreeGrafter"/>
</dbReference>
<dbReference type="InterPro" id="IPR011009">
    <property type="entry name" value="Kinase-like_dom_sf"/>
</dbReference>
<evidence type="ECO:0000256" key="7">
    <source>
        <dbReference type="SAM" id="MobiDB-lite"/>
    </source>
</evidence>
<dbReference type="GO" id="GO:0016477">
    <property type="term" value="P:cell migration"/>
    <property type="evidence" value="ECO:0007669"/>
    <property type="project" value="TreeGrafter"/>
</dbReference>
<evidence type="ECO:0000259" key="10">
    <source>
        <dbReference type="PROSITE" id="PS50290"/>
    </source>
</evidence>
<evidence type="ECO:0000313" key="14">
    <source>
        <dbReference type="EMBL" id="CAB3399260.1"/>
    </source>
</evidence>
<dbReference type="PROSITE" id="PS51547">
    <property type="entry name" value="C2_PI3K"/>
    <property type="match status" value="1"/>
</dbReference>
<evidence type="ECO:0000256" key="3">
    <source>
        <dbReference type="ARBA" id="ARBA00022679"/>
    </source>
</evidence>
<keyword evidence="3" id="KW-0808">Transferase</keyword>
<keyword evidence="5" id="KW-0443">Lipid metabolism</keyword>
<organism evidence="14 15">
    <name type="scientific">Caenorhabditis bovis</name>
    <dbReference type="NCBI Taxonomy" id="2654633"/>
    <lineage>
        <taxon>Eukaryota</taxon>
        <taxon>Metazoa</taxon>
        <taxon>Ecdysozoa</taxon>
        <taxon>Nematoda</taxon>
        <taxon>Chromadorea</taxon>
        <taxon>Rhabditida</taxon>
        <taxon>Rhabditina</taxon>
        <taxon>Rhabditomorpha</taxon>
        <taxon>Rhabditoidea</taxon>
        <taxon>Rhabditidae</taxon>
        <taxon>Peloderinae</taxon>
        <taxon>Caenorhabditis</taxon>
    </lineage>
</organism>
<feature type="compositionally biased region" description="Basic and acidic residues" evidence="7">
    <location>
        <begin position="18"/>
        <end position="42"/>
    </location>
</feature>
<dbReference type="PROSITE" id="PS50195">
    <property type="entry name" value="PX"/>
    <property type="match status" value="1"/>
</dbReference>
<dbReference type="InterPro" id="IPR001263">
    <property type="entry name" value="PI3K_accessory_dom"/>
</dbReference>
<dbReference type="EMBL" id="CADEPM010000002">
    <property type="protein sequence ID" value="CAB3399260.1"/>
    <property type="molecule type" value="Genomic_DNA"/>
</dbReference>
<dbReference type="GO" id="GO:0005737">
    <property type="term" value="C:cytoplasm"/>
    <property type="evidence" value="ECO:0007669"/>
    <property type="project" value="TreeGrafter"/>
</dbReference>
<feature type="domain" description="PX" evidence="9">
    <location>
        <begin position="1198"/>
        <end position="1312"/>
    </location>
</feature>
<reference evidence="14 15" key="1">
    <citation type="submission" date="2020-04" db="EMBL/GenBank/DDBJ databases">
        <authorList>
            <person name="Laetsch R D."/>
            <person name="Stevens L."/>
            <person name="Kumar S."/>
            <person name="Blaxter L. M."/>
        </authorList>
    </citation>
    <scope>NUCLEOTIDE SEQUENCE [LARGE SCALE GENOMIC DNA]</scope>
</reference>
<evidence type="ECO:0000259" key="8">
    <source>
        <dbReference type="PROSITE" id="PS50004"/>
    </source>
</evidence>
<evidence type="ECO:0000256" key="2">
    <source>
        <dbReference type="ARBA" id="ARBA00012073"/>
    </source>
</evidence>
<keyword evidence="15" id="KW-1185">Reference proteome</keyword>
<dbReference type="Pfam" id="PF00168">
    <property type="entry name" value="C2"/>
    <property type="match status" value="1"/>
</dbReference>
<accession>A0A8S1EET1</accession>
<dbReference type="PROSITE" id="PS50330">
    <property type="entry name" value="UIM"/>
    <property type="match status" value="1"/>
</dbReference>
<dbReference type="InterPro" id="IPR003903">
    <property type="entry name" value="UIM_dom"/>
</dbReference>
<dbReference type="CDD" id="cd08381">
    <property type="entry name" value="C2B_PI3K_class_II"/>
    <property type="match status" value="1"/>
</dbReference>
<dbReference type="Gene3D" id="1.10.1070.11">
    <property type="entry name" value="Phosphatidylinositol 3-/4-kinase, catalytic domain"/>
    <property type="match status" value="1"/>
</dbReference>
<dbReference type="SMART" id="SM00239">
    <property type="entry name" value="C2"/>
    <property type="match status" value="1"/>
</dbReference>
<dbReference type="SMART" id="SM00312">
    <property type="entry name" value="PX"/>
    <property type="match status" value="1"/>
</dbReference>
<evidence type="ECO:0000259" key="12">
    <source>
        <dbReference type="PROSITE" id="PS51546"/>
    </source>
</evidence>
<dbReference type="Gene3D" id="2.60.40.150">
    <property type="entry name" value="C2 domain"/>
    <property type="match status" value="2"/>
</dbReference>
<dbReference type="PROSITE" id="PS51546">
    <property type="entry name" value="PI3K_RBD"/>
    <property type="match status" value="1"/>
</dbReference>
<dbReference type="Gene3D" id="3.30.1010.10">
    <property type="entry name" value="Phosphatidylinositol 3-kinase Catalytic Subunit, Chain A, domain 4"/>
    <property type="match status" value="1"/>
</dbReference>
<dbReference type="InterPro" id="IPR042236">
    <property type="entry name" value="PI3K_accessory_sf"/>
</dbReference>
<dbReference type="InterPro" id="IPR036871">
    <property type="entry name" value="PX_dom_sf"/>
</dbReference>
<dbReference type="InterPro" id="IPR000403">
    <property type="entry name" value="PI3/4_kinase_cat_dom"/>
</dbReference>
<dbReference type="GO" id="GO:0005942">
    <property type="term" value="C:phosphatidylinositol 3-kinase complex"/>
    <property type="evidence" value="ECO:0007669"/>
    <property type="project" value="TreeGrafter"/>
</dbReference>
<dbReference type="Gene3D" id="3.30.1520.10">
    <property type="entry name" value="Phox-like domain"/>
    <property type="match status" value="1"/>
</dbReference>
<evidence type="ECO:0000256" key="1">
    <source>
        <dbReference type="ARBA" id="ARBA00001498"/>
    </source>
</evidence>
<comment type="catalytic activity">
    <reaction evidence="1">
        <text>a 1,2-diacyl-sn-glycero-3-phospho-(1D-myo-inositol) + ATP = a 1,2-diacyl-sn-glycero-3-phospho-(1D-myo-inositol-3-phosphate) + ADP + H(+)</text>
        <dbReference type="Rhea" id="RHEA:12709"/>
        <dbReference type="ChEBI" id="CHEBI:15378"/>
        <dbReference type="ChEBI" id="CHEBI:30616"/>
        <dbReference type="ChEBI" id="CHEBI:57880"/>
        <dbReference type="ChEBI" id="CHEBI:58088"/>
        <dbReference type="ChEBI" id="CHEBI:456216"/>
        <dbReference type="EC" id="2.7.1.137"/>
    </reaction>
</comment>
<proteinExistence type="inferred from homology"/>
<dbReference type="FunFam" id="3.30.1010.10:FF:000001">
    <property type="entry name" value="Phosphatidylinositol 4-phosphate 3-kinase C2 domain-containing subunit beta"/>
    <property type="match status" value="1"/>
</dbReference>
<protein>
    <recommendedName>
        <fullName evidence="2">phosphatidylinositol 3-kinase</fullName>
        <ecNumber evidence="2">2.7.1.137</ecNumber>
    </recommendedName>
</protein>
<dbReference type="OrthoDB" id="67688at2759"/>
<evidence type="ECO:0000259" key="9">
    <source>
        <dbReference type="PROSITE" id="PS50195"/>
    </source>
</evidence>
<dbReference type="InterPro" id="IPR000008">
    <property type="entry name" value="C2_dom"/>
</dbReference>
<feature type="domain" description="PI3K/PI4K catalytic" evidence="10">
    <location>
        <begin position="883"/>
        <end position="1157"/>
    </location>
</feature>
<dbReference type="InterPro" id="IPR016024">
    <property type="entry name" value="ARM-type_fold"/>
</dbReference>
<dbReference type="InterPro" id="IPR018936">
    <property type="entry name" value="PI3/4_kinase_CS"/>
</dbReference>
<dbReference type="Pfam" id="PF00787">
    <property type="entry name" value="PX"/>
    <property type="match status" value="1"/>
</dbReference>
<dbReference type="InterPro" id="IPR002420">
    <property type="entry name" value="PI3K-type_C2_dom"/>
</dbReference>
<dbReference type="SMART" id="SM00146">
    <property type="entry name" value="PI3Kc"/>
    <property type="match status" value="1"/>
</dbReference>
<dbReference type="SMART" id="SM00142">
    <property type="entry name" value="PI3K_C2"/>
    <property type="match status" value="1"/>
</dbReference>
<dbReference type="Pfam" id="PF00613">
    <property type="entry name" value="PI3Ka"/>
    <property type="match status" value="1"/>
</dbReference>
<dbReference type="PANTHER" id="PTHR10048">
    <property type="entry name" value="PHOSPHATIDYLINOSITOL KINASE"/>
    <property type="match status" value="1"/>
</dbReference>
<dbReference type="SMART" id="SM00144">
    <property type="entry name" value="PI3K_rbd"/>
    <property type="match status" value="1"/>
</dbReference>
<comment type="similarity">
    <text evidence="6">Belongs to the PI3/PI4-kinase family.</text>
</comment>
<dbReference type="PROSITE" id="PS50004">
    <property type="entry name" value="C2"/>
    <property type="match status" value="1"/>
</dbReference>
<gene>
    <name evidence="14" type="ORF">CBOVIS_LOCUS2416</name>
</gene>
<comment type="caution">
    <text evidence="14">The sequence shown here is derived from an EMBL/GenBank/DDBJ whole genome shotgun (WGS) entry which is preliminary data.</text>
</comment>
<feature type="domain" description="C2" evidence="8">
    <location>
        <begin position="1327"/>
        <end position="1456"/>
    </location>
</feature>
<evidence type="ECO:0000256" key="4">
    <source>
        <dbReference type="ARBA" id="ARBA00022777"/>
    </source>
</evidence>
<dbReference type="EC" id="2.7.1.137" evidence="2"/>
<dbReference type="Proteomes" id="UP000494206">
    <property type="component" value="Unassembled WGS sequence"/>
</dbReference>
<keyword evidence="4" id="KW-0418">Kinase</keyword>
<evidence type="ECO:0000256" key="5">
    <source>
        <dbReference type="ARBA" id="ARBA00023098"/>
    </source>
</evidence>
<dbReference type="InterPro" id="IPR036940">
    <property type="entry name" value="PI3/4_kinase_cat_sf"/>
</dbReference>
<dbReference type="GO" id="GO:0043491">
    <property type="term" value="P:phosphatidylinositol 3-kinase/protein kinase B signal transduction"/>
    <property type="evidence" value="ECO:0007669"/>
    <property type="project" value="TreeGrafter"/>
</dbReference>
<dbReference type="GO" id="GO:0035091">
    <property type="term" value="F:phosphatidylinositol binding"/>
    <property type="evidence" value="ECO:0007669"/>
    <property type="project" value="InterPro"/>
</dbReference>
<evidence type="ECO:0000256" key="6">
    <source>
        <dbReference type="PROSITE-ProRule" id="PRU00880"/>
    </source>
</evidence>
<dbReference type="Gene3D" id="1.25.40.70">
    <property type="entry name" value="Phosphatidylinositol 3-kinase, accessory domain (PIK)"/>
    <property type="match status" value="1"/>
</dbReference>
<feature type="domain" description="PI3K-RBD" evidence="12">
    <location>
        <begin position="212"/>
        <end position="303"/>
    </location>
</feature>